<evidence type="ECO:0000313" key="2">
    <source>
        <dbReference type="Proteomes" id="UP000006265"/>
    </source>
</evidence>
<dbReference type="PATRIC" id="fig|1122247.3.peg.3233"/>
<dbReference type="RefSeq" id="WP_005629556.1">
    <property type="nucleotide sequence ID" value="NZ_AMRA01000095.1"/>
</dbReference>
<accession>K5BAQ1</accession>
<dbReference type="STRING" id="1122247.GCA_000379865_04226"/>
<evidence type="ECO:0000313" key="1">
    <source>
        <dbReference type="EMBL" id="EKF22630.1"/>
    </source>
</evidence>
<sequence>MDLDGTPFIGTEALAAGALTRYELRRYYRAPVPNVYIDKRVTPSLRDRTVAAWLWTGRDGVVAGRAAAALHGVDWIDDTVPVELIWANAARRRVCTPARRRCSPTRCCTWMDESGCQQADVVERDRQPGAAGLGRPHPPG</sequence>
<protein>
    <submittedName>
        <fullName evidence="1">Uncharacterized protein</fullName>
    </submittedName>
</protein>
<dbReference type="AlphaFoldDB" id="K5BAQ1"/>
<comment type="caution">
    <text evidence="1">The sequence shown here is derived from an EMBL/GenBank/DDBJ whole genome shotgun (WGS) entry which is preliminary data.</text>
</comment>
<organism evidence="1 2">
    <name type="scientific">Mycolicibacterium hassiacum (strain DSM 44199 / CIP 105218 / JCM 12690 / 3849)</name>
    <name type="common">Mycobacterium hassiacum</name>
    <dbReference type="NCBI Taxonomy" id="1122247"/>
    <lineage>
        <taxon>Bacteria</taxon>
        <taxon>Bacillati</taxon>
        <taxon>Actinomycetota</taxon>
        <taxon>Actinomycetes</taxon>
        <taxon>Mycobacteriales</taxon>
        <taxon>Mycobacteriaceae</taxon>
        <taxon>Mycolicibacterium</taxon>
    </lineage>
</organism>
<dbReference type="OrthoDB" id="4696350at2"/>
<dbReference type="eggNOG" id="COG2852">
    <property type="taxonomic scope" value="Bacteria"/>
</dbReference>
<dbReference type="Proteomes" id="UP000006265">
    <property type="component" value="Unassembled WGS sequence"/>
</dbReference>
<proteinExistence type="predicted"/>
<name>K5BAQ1_MYCHD</name>
<keyword evidence="2" id="KW-1185">Reference proteome</keyword>
<reference evidence="1 2" key="1">
    <citation type="journal article" date="2012" name="J. Bacteriol.">
        <title>Genome sequence of Mycobacterium hassiacum DSM 44199, a rare source of heat-stable mycobacterial proteins.</title>
        <authorList>
            <person name="Tiago I."/>
            <person name="Maranha A."/>
            <person name="Mendes V."/>
            <person name="Alarico S."/>
            <person name="Moynihan P.J."/>
            <person name="Clarke A.J."/>
            <person name="Macedo-Ribeiro S."/>
            <person name="Pereira P.J."/>
            <person name="Empadinhas N."/>
        </authorList>
    </citation>
    <scope>NUCLEOTIDE SEQUENCE [LARGE SCALE GENOMIC DNA]</scope>
    <source>
        <strain evidence="2">DSM 44199 / CIP 105218 / JCM 12690 / 3849</strain>
    </source>
</reference>
<dbReference type="EMBL" id="AMRA01000095">
    <property type="protein sequence ID" value="EKF22630.1"/>
    <property type="molecule type" value="Genomic_DNA"/>
</dbReference>
<gene>
    <name evidence="1" type="ORF">C731_3370</name>
</gene>